<evidence type="ECO:0000313" key="2">
    <source>
        <dbReference type="Proteomes" id="UP000237000"/>
    </source>
</evidence>
<feature type="non-terminal residue" evidence="1">
    <location>
        <position position="107"/>
    </location>
</feature>
<comment type="caution">
    <text evidence="1">The sequence shown here is derived from an EMBL/GenBank/DDBJ whole genome shotgun (WGS) entry which is preliminary data.</text>
</comment>
<proteinExistence type="predicted"/>
<protein>
    <submittedName>
        <fullName evidence="1">Uncharacterized protein</fullName>
    </submittedName>
</protein>
<name>A0A2P5F706_TREOI</name>
<dbReference type="InParanoid" id="A0A2P5F706"/>
<evidence type="ECO:0000313" key="1">
    <source>
        <dbReference type="EMBL" id="PON93584.1"/>
    </source>
</evidence>
<reference evidence="2" key="1">
    <citation type="submission" date="2016-06" db="EMBL/GenBank/DDBJ databases">
        <title>Parallel loss of symbiosis genes in relatives of nitrogen-fixing non-legume Parasponia.</title>
        <authorList>
            <person name="Van Velzen R."/>
            <person name="Holmer R."/>
            <person name="Bu F."/>
            <person name="Rutten L."/>
            <person name="Van Zeijl A."/>
            <person name="Liu W."/>
            <person name="Santuari L."/>
            <person name="Cao Q."/>
            <person name="Sharma T."/>
            <person name="Shen D."/>
            <person name="Roswanjaya Y."/>
            <person name="Wardhani T."/>
            <person name="Kalhor M.S."/>
            <person name="Jansen J."/>
            <person name="Van den Hoogen J."/>
            <person name="Gungor B."/>
            <person name="Hartog M."/>
            <person name="Hontelez J."/>
            <person name="Verver J."/>
            <person name="Yang W.-C."/>
            <person name="Schijlen E."/>
            <person name="Repin R."/>
            <person name="Schilthuizen M."/>
            <person name="Schranz E."/>
            <person name="Heidstra R."/>
            <person name="Miyata K."/>
            <person name="Fedorova E."/>
            <person name="Kohlen W."/>
            <person name="Bisseling T."/>
            <person name="Smit S."/>
            <person name="Geurts R."/>
        </authorList>
    </citation>
    <scope>NUCLEOTIDE SEQUENCE [LARGE SCALE GENOMIC DNA]</scope>
    <source>
        <strain evidence="2">cv. RG33-2</strain>
    </source>
</reference>
<accession>A0A2P5F706</accession>
<dbReference type="Proteomes" id="UP000237000">
    <property type="component" value="Unassembled WGS sequence"/>
</dbReference>
<sequence>MWAWIWSKRVLWEHDLMREMRSSLGLPSVRGENDDVVVVFVACCTDSGGLSSGRSSGRRSSATAAAERFREMEWRGGRRVAREEDPFFFILVKAQILQNEKLNYRSQ</sequence>
<dbReference type="EMBL" id="JXTC01000057">
    <property type="protein sequence ID" value="PON93584.1"/>
    <property type="molecule type" value="Genomic_DNA"/>
</dbReference>
<organism evidence="1 2">
    <name type="scientific">Trema orientale</name>
    <name type="common">Charcoal tree</name>
    <name type="synonym">Celtis orientalis</name>
    <dbReference type="NCBI Taxonomy" id="63057"/>
    <lineage>
        <taxon>Eukaryota</taxon>
        <taxon>Viridiplantae</taxon>
        <taxon>Streptophyta</taxon>
        <taxon>Embryophyta</taxon>
        <taxon>Tracheophyta</taxon>
        <taxon>Spermatophyta</taxon>
        <taxon>Magnoliopsida</taxon>
        <taxon>eudicotyledons</taxon>
        <taxon>Gunneridae</taxon>
        <taxon>Pentapetalae</taxon>
        <taxon>rosids</taxon>
        <taxon>fabids</taxon>
        <taxon>Rosales</taxon>
        <taxon>Cannabaceae</taxon>
        <taxon>Trema</taxon>
    </lineage>
</organism>
<keyword evidence="2" id="KW-1185">Reference proteome</keyword>
<dbReference type="AlphaFoldDB" id="A0A2P5F706"/>
<gene>
    <name evidence="1" type="ORF">TorRG33x02_105680</name>
</gene>